<dbReference type="Pfam" id="PF00251">
    <property type="entry name" value="Glyco_hydro_32N"/>
    <property type="match status" value="1"/>
</dbReference>
<evidence type="ECO:0000256" key="4">
    <source>
        <dbReference type="ARBA" id="ARBA00023295"/>
    </source>
</evidence>
<evidence type="ECO:0000313" key="8">
    <source>
        <dbReference type="Proteomes" id="UP000635606"/>
    </source>
</evidence>
<dbReference type="InterPro" id="IPR051214">
    <property type="entry name" value="GH32_Enzymes"/>
</dbReference>
<comment type="similarity">
    <text evidence="1">Belongs to the glycosyl hydrolase 32 family.</text>
</comment>
<protein>
    <recommendedName>
        <fullName evidence="2">beta-fructofuranosidase</fullName>
        <ecNumber evidence="2">3.2.1.26</ecNumber>
    </recommendedName>
</protein>
<dbReference type="SUPFAM" id="SSF75005">
    <property type="entry name" value="Arabinanase/levansucrase/invertase"/>
    <property type="match status" value="1"/>
</dbReference>
<dbReference type="PROSITE" id="PS00609">
    <property type="entry name" value="GLYCOSYL_HYDROL_F32"/>
    <property type="match status" value="1"/>
</dbReference>
<feature type="region of interest" description="Disordered" evidence="5">
    <location>
        <begin position="1"/>
        <end position="24"/>
    </location>
</feature>
<proteinExistence type="inferred from homology"/>
<dbReference type="InterPro" id="IPR018053">
    <property type="entry name" value="Glyco_hydro_32_AS"/>
</dbReference>
<dbReference type="EC" id="3.2.1.26" evidence="2"/>
<keyword evidence="4" id="KW-0326">Glycosidase</keyword>
<dbReference type="CDD" id="cd08996">
    <property type="entry name" value="GH32_FFase"/>
    <property type="match status" value="1"/>
</dbReference>
<dbReference type="SMART" id="SM00640">
    <property type="entry name" value="Glyco_32"/>
    <property type="match status" value="1"/>
</dbReference>
<feature type="compositionally biased region" description="Polar residues" evidence="5">
    <location>
        <begin position="1"/>
        <end position="10"/>
    </location>
</feature>
<dbReference type="PANTHER" id="PTHR43101:SF1">
    <property type="entry name" value="BETA-FRUCTOSIDASE"/>
    <property type="match status" value="1"/>
</dbReference>
<keyword evidence="8" id="KW-1185">Reference proteome</keyword>
<dbReference type="AlphaFoldDB" id="A0A8J3ZZ60"/>
<dbReference type="InterPro" id="IPR023296">
    <property type="entry name" value="Glyco_hydro_beta-prop_sf"/>
</dbReference>
<accession>A0A8J3ZZ60</accession>
<dbReference type="InterPro" id="IPR001362">
    <property type="entry name" value="Glyco_hydro_32"/>
</dbReference>
<dbReference type="InterPro" id="IPR013148">
    <property type="entry name" value="Glyco_hydro_32_N"/>
</dbReference>
<evidence type="ECO:0000313" key="7">
    <source>
        <dbReference type="EMBL" id="GIJ71175.1"/>
    </source>
</evidence>
<dbReference type="Gene3D" id="2.115.10.20">
    <property type="entry name" value="Glycosyl hydrolase domain, family 43"/>
    <property type="match status" value="1"/>
</dbReference>
<keyword evidence="3 7" id="KW-0378">Hydrolase</keyword>
<reference evidence="7" key="1">
    <citation type="submission" date="2021-01" db="EMBL/GenBank/DDBJ databases">
        <title>Whole genome shotgun sequence of Virgisporangium ochraceum NBRC 16418.</title>
        <authorList>
            <person name="Komaki H."/>
            <person name="Tamura T."/>
        </authorList>
    </citation>
    <scope>NUCLEOTIDE SEQUENCE</scope>
    <source>
        <strain evidence="7">NBRC 16418</strain>
    </source>
</reference>
<comment type="caution">
    <text evidence="7">The sequence shown here is derived from an EMBL/GenBank/DDBJ whole genome shotgun (WGS) entry which is preliminary data.</text>
</comment>
<feature type="domain" description="Glycosyl hydrolase family 32 N-terminal" evidence="6">
    <location>
        <begin position="21"/>
        <end position="316"/>
    </location>
</feature>
<evidence type="ECO:0000256" key="5">
    <source>
        <dbReference type="SAM" id="MobiDB-lite"/>
    </source>
</evidence>
<dbReference type="GO" id="GO:0004564">
    <property type="term" value="F:beta-fructofuranosidase activity"/>
    <property type="evidence" value="ECO:0007669"/>
    <property type="project" value="UniProtKB-EC"/>
</dbReference>
<organism evidence="7 8">
    <name type="scientific">Virgisporangium ochraceum</name>
    <dbReference type="NCBI Taxonomy" id="65505"/>
    <lineage>
        <taxon>Bacteria</taxon>
        <taxon>Bacillati</taxon>
        <taxon>Actinomycetota</taxon>
        <taxon>Actinomycetes</taxon>
        <taxon>Micromonosporales</taxon>
        <taxon>Micromonosporaceae</taxon>
        <taxon>Virgisporangium</taxon>
    </lineage>
</organism>
<evidence type="ECO:0000256" key="2">
    <source>
        <dbReference type="ARBA" id="ARBA00012758"/>
    </source>
</evidence>
<dbReference type="EMBL" id="BOPH01000086">
    <property type="protein sequence ID" value="GIJ71175.1"/>
    <property type="molecule type" value="Genomic_DNA"/>
</dbReference>
<evidence type="ECO:0000256" key="1">
    <source>
        <dbReference type="ARBA" id="ARBA00009902"/>
    </source>
</evidence>
<gene>
    <name evidence="7" type="ORF">Voc01_060920</name>
</gene>
<dbReference type="Proteomes" id="UP000635606">
    <property type="component" value="Unassembled WGS sequence"/>
</dbReference>
<evidence type="ECO:0000256" key="3">
    <source>
        <dbReference type="ARBA" id="ARBA00022801"/>
    </source>
</evidence>
<dbReference type="GO" id="GO:0005975">
    <property type="term" value="P:carbohydrate metabolic process"/>
    <property type="evidence" value="ECO:0007669"/>
    <property type="project" value="InterPro"/>
</dbReference>
<evidence type="ECO:0000259" key="6">
    <source>
        <dbReference type="Pfam" id="PF00251"/>
    </source>
</evidence>
<name>A0A8J3ZZ60_9ACTN</name>
<dbReference type="RefSeq" id="WP_203931062.1">
    <property type="nucleotide sequence ID" value="NZ_BOPH01000086.1"/>
</dbReference>
<sequence>MPDATGQASAEANGARFPRLHGRPRHGWINDPNGLSFVDGRYHVFFQYNPDEATHRAIRWGHMSSTDLLRWREEPVALHNRPGEVDGHGCWSGCVVDDAGVPTAVYSAVRDSGHRAEVVLARSDRSMREWHQDRTPVIGQPDDPTITDVRDPFLVNVDGHRYAIQGAGHNEGRGPARVLVYGCDDLTRWTPLGSLLTADDPVAAAIAPAEIWECPNLVRLGDRWVLIVSLWRAGSHLAGVRYLVGDLVAGPRFVPRTGGLLDTGPCFYAPQVLPLADRVLMWGWAWELDRPPEQVAGWAGSLTFCRELHIQGDRVSTHPVPELTGLRGAALPTHTPFHADSFDAELTGSGRVMLIHVDDGAERTVLDLAPGGGRPRILVDGSMVEAFDGSGRALTTRAYPTAAGRWSIRADAPVRAWRTA</sequence>
<dbReference type="PANTHER" id="PTHR43101">
    <property type="entry name" value="BETA-FRUCTOSIDASE"/>
    <property type="match status" value="1"/>
</dbReference>